<sequence length="136" mass="14966">MSPCIAFGLIAVGIKTKGFSNTTTEANFQLMLKGLDYTLKYYYVNAAFNLILTLTIGRIWWIGTKLTKYSKQSRIICNKYKAIFAISLEAGILYPLFLVIHAAIAANVNVIPIPVDLTPIAIQLAVRACVELLAPV</sequence>
<accession>A0A4S8M320</accession>
<feature type="transmembrane region" description="Helical" evidence="1">
    <location>
        <begin position="42"/>
        <end position="61"/>
    </location>
</feature>
<evidence type="ECO:0000313" key="2">
    <source>
        <dbReference type="EMBL" id="THU96517.1"/>
    </source>
</evidence>
<evidence type="ECO:0000313" key="3">
    <source>
        <dbReference type="Proteomes" id="UP000297245"/>
    </source>
</evidence>
<keyword evidence="1" id="KW-0472">Membrane</keyword>
<keyword evidence="1" id="KW-1133">Transmembrane helix</keyword>
<proteinExistence type="predicted"/>
<organism evidence="2 3">
    <name type="scientific">Dendrothele bispora (strain CBS 962.96)</name>
    <dbReference type="NCBI Taxonomy" id="1314807"/>
    <lineage>
        <taxon>Eukaryota</taxon>
        <taxon>Fungi</taxon>
        <taxon>Dikarya</taxon>
        <taxon>Basidiomycota</taxon>
        <taxon>Agaricomycotina</taxon>
        <taxon>Agaricomycetes</taxon>
        <taxon>Agaricomycetidae</taxon>
        <taxon>Agaricales</taxon>
        <taxon>Agaricales incertae sedis</taxon>
        <taxon>Dendrothele</taxon>
    </lineage>
</organism>
<dbReference type="EMBL" id="ML179175">
    <property type="protein sequence ID" value="THU96517.1"/>
    <property type="molecule type" value="Genomic_DNA"/>
</dbReference>
<protein>
    <submittedName>
        <fullName evidence="2">Uncharacterized protein</fullName>
    </submittedName>
</protein>
<dbReference type="OrthoDB" id="3341077at2759"/>
<name>A0A4S8M320_DENBC</name>
<reference evidence="2 3" key="1">
    <citation type="journal article" date="2019" name="Nat. Ecol. Evol.">
        <title>Megaphylogeny resolves global patterns of mushroom evolution.</title>
        <authorList>
            <person name="Varga T."/>
            <person name="Krizsan K."/>
            <person name="Foldi C."/>
            <person name="Dima B."/>
            <person name="Sanchez-Garcia M."/>
            <person name="Sanchez-Ramirez S."/>
            <person name="Szollosi G.J."/>
            <person name="Szarkandi J.G."/>
            <person name="Papp V."/>
            <person name="Albert L."/>
            <person name="Andreopoulos W."/>
            <person name="Angelini C."/>
            <person name="Antonin V."/>
            <person name="Barry K.W."/>
            <person name="Bougher N.L."/>
            <person name="Buchanan P."/>
            <person name="Buyck B."/>
            <person name="Bense V."/>
            <person name="Catcheside P."/>
            <person name="Chovatia M."/>
            <person name="Cooper J."/>
            <person name="Damon W."/>
            <person name="Desjardin D."/>
            <person name="Finy P."/>
            <person name="Geml J."/>
            <person name="Haridas S."/>
            <person name="Hughes K."/>
            <person name="Justo A."/>
            <person name="Karasinski D."/>
            <person name="Kautmanova I."/>
            <person name="Kiss B."/>
            <person name="Kocsube S."/>
            <person name="Kotiranta H."/>
            <person name="LaButti K.M."/>
            <person name="Lechner B.E."/>
            <person name="Liimatainen K."/>
            <person name="Lipzen A."/>
            <person name="Lukacs Z."/>
            <person name="Mihaltcheva S."/>
            <person name="Morgado L.N."/>
            <person name="Niskanen T."/>
            <person name="Noordeloos M.E."/>
            <person name="Ohm R.A."/>
            <person name="Ortiz-Santana B."/>
            <person name="Ovrebo C."/>
            <person name="Racz N."/>
            <person name="Riley R."/>
            <person name="Savchenko A."/>
            <person name="Shiryaev A."/>
            <person name="Soop K."/>
            <person name="Spirin V."/>
            <person name="Szebenyi C."/>
            <person name="Tomsovsky M."/>
            <person name="Tulloss R.E."/>
            <person name="Uehling J."/>
            <person name="Grigoriev I.V."/>
            <person name="Vagvolgyi C."/>
            <person name="Papp T."/>
            <person name="Martin F.M."/>
            <person name="Miettinen O."/>
            <person name="Hibbett D.S."/>
            <person name="Nagy L.G."/>
        </authorList>
    </citation>
    <scope>NUCLEOTIDE SEQUENCE [LARGE SCALE GENOMIC DNA]</scope>
    <source>
        <strain evidence="2 3">CBS 962.96</strain>
    </source>
</reference>
<feature type="transmembrane region" description="Helical" evidence="1">
    <location>
        <begin position="82"/>
        <end position="104"/>
    </location>
</feature>
<gene>
    <name evidence="2" type="ORF">K435DRAFT_858473</name>
</gene>
<dbReference type="Proteomes" id="UP000297245">
    <property type="component" value="Unassembled WGS sequence"/>
</dbReference>
<keyword evidence="1" id="KW-0812">Transmembrane</keyword>
<keyword evidence="3" id="KW-1185">Reference proteome</keyword>
<evidence type="ECO:0000256" key="1">
    <source>
        <dbReference type="SAM" id="Phobius"/>
    </source>
</evidence>
<dbReference type="AlphaFoldDB" id="A0A4S8M320"/>